<dbReference type="InterPro" id="IPR016151">
    <property type="entry name" value="DNA_mismatch_repair_MutS_N"/>
</dbReference>
<dbReference type="Gene3D" id="1.10.1420.10">
    <property type="match status" value="2"/>
</dbReference>
<dbReference type="FunFam" id="3.40.50.300:FF:000771">
    <property type="entry name" value="DNA mismatch repair protein"/>
    <property type="match status" value="1"/>
</dbReference>
<evidence type="ECO:0000256" key="10">
    <source>
        <dbReference type="RuleBase" id="RU003756"/>
    </source>
</evidence>
<evidence type="ECO:0000313" key="13">
    <source>
        <dbReference type="EMBL" id="SCV04295.1"/>
    </source>
</evidence>
<dbReference type="InterPro" id="IPR027417">
    <property type="entry name" value="P-loop_NTPase"/>
</dbReference>
<dbReference type="SUPFAM" id="SSF55271">
    <property type="entry name" value="DNA repair protein MutS, domain I"/>
    <property type="match status" value="1"/>
</dbReference>
<dbReference type="InterPro" id="IPR045076">
    <property type="entry name" value="MutS"/>
</dbReference>
<evidence type="ECO:0000313" key="14">
    <source>
        <dbReference type="Proteomes" id="UP000191024"/>
    </source>
</evidence>
<dbReference type="FunFam" id="1.10.1420.10:FF:000019">
    <property type="entry name" value="DNA mismatch repair protein"/>
    <property type="match status" value="1"/>
</dbReference>
<feature type="domain" description="DNA mismatch repair proteins mutS family" evidence="12">
    <location>
        <begin position="1028"/>
        <end position="1044"/>
    </location>
</feature>
<comment type="subcellular location">
    <subcellularLocation>
        <location evidence="1">Nucleus</location>
    </subcellularLocation>
</comment>
<dbReference type="Pfam" id="PF00488">
    <property type="entry name" value="MutS_V"/>
    <property type="match status" value="1"/>
</dbReference>
<dbReference type="PANTHER" id="PTHR11361:SF148">
    <property type="entry name" value="DNA MISMATCH REPAIR PROTEIN MSH6"/>
    <property type="match status" value="1"/>
</dbReference>
<dbReference type="Pfam" id="PF05192">
    <property type="entry name" value="MutS_III"/>
    <property type="match status" value="1"/>
</dbReference>
<dbReference type="OrthoDB" id="10252754at2759"/>
<dbReference type="GO" id="GO:0140664">
    <property type="term" value="F:ATP-dependent DNA damage sensor activity"/>
    <property type="evidence" value="ECO:0007669"/>
    <property type="project" value="InterPro"/>
</dbReference>
<evidence type="ECO:0000256" key="5">
    <source>
        <dbReference type="ARBA" id="ARBA00022840"/>
    </source>
</evidence>
<evidence type="ECO:0000259" key="12">
    <source>
        <dbReference type="PROSITE" id="PS00486"/>
    </source>
</evidence>
<gene>
    <name evidence="13" type="ORF">LAMI_0H14972G</name>
</gene>
<feature type="region of interest" description="Disordered" evidence="11">
    <location>
        <begin position="1"/>
        <end position="201"/>
    </location>
</feature>
<feature type="compositionally biased region" description="Basic and acidic residues" evidence="11">
    <location>
        <begin position="75"/>
        <end position="86"/>
    </location>
</feature>
<dbReference type="InterPro" id="IPR000432">
    <property type="entry name" value="DNA_mismatch_repair_MutS_C"/>
</dbReference>
<evidence type="ECO:0000256" key="11">
    <source>
        <dbReference type="SAM" id="MobiDB-lite"/>
    </source>
</evidence>
<evidence type="ECO:0000256" key="2">
    <source>
        <dbReference type="ARBA" id="ARBA00006271"/>
    </source>
</evidence>
<dbReference type="Pfam" id="PF05190">
    <property type="entry name" value="MutS_IV"/>
    <property type="match status" value="1"/>
</dbReference>
<dbReference type="InterPro" id="IPR007860">
    <property type="entry name" value="DNA_mmatch_repair_MutS_con_dom"/>
</dbReference>
<dbReference type="GO" id="GO:0005524">
    <property type="term" value="F:ATP binding"/>
    <property type="evidence" value="ECO:0007669"/>
    <property type="project" value="UniProtKB-UniRule"/>
</dbReference>
<keyword evidence="8" id="KW-0539">Nucleus</keyword>
<comment type="similarity">
    <text evidence="2 9 10">Belongs to the DNA mismatch repair MutS family.</text>
</comment>
<keyword evidence="3 9" id="KW-0547">Nucleotide-binding</keyword>
<dbReference type="Gene3D" id="3.30.420.110">
    <property type="entry name" value="MutS, connector domain"/>
    <property type="match status" value="1"/>
</dbReference>
<evidence type="ECO:0000256" key="1">
    <source>
        <dbReference type="ARBA" id="ARBA00004123"/>
    </source>
</evidence>
<dbReference type="InterPro" id="IPR036187">
    <property type="entry name" value="DNA_mismatch_repair_MutS_sf"/>
</dbReference>
<dbReference type="FunFam" id="3.40.1170.10:FF:000002">
    <property type="entry name" value="DNA mismatch repair protein"/>
    <property type="match status" value="1"/>
</dbReference>
<dbReference type="Gene3D" id="3.40.1170.10">
    <property type="entry name" value="DNA repair protein MutS, domain I"/>
    <property type="match status" value="1"/>
</dbReference>
<protein>
    <recommendedName>
        <fullName evidence="9">DNA mismatch repair protein</fullName>
    </recommendedName>
</protein>
<dbReference type="Proteomes" id="UP000191024">
    <property type="component" value="Chromosome H"/>
</dbReference>
<feature type="compositionally biased region" description="Basic and acidic residues" evidence="11">
    <location>
        <begin position="114"/>
        <end position="123"/>
    </location>
</feature>
<dbReference type="SUPFAM" id="SSF48334">
    <property type="entry name" value="DNA repair protein MutS, domain III"/>
    <property type="match status" value="1"/>
</dbReference>
<organism evidence="13 14">
    <name type="scientific">Lachancea mirantina</name>
    <dbReference type="NCBI Taxonomy" id="1230905"/>
    <lineage>
        <taxon>Eukaryota</taxon>
        <taxon>Fungi</taxon>
        <taxon>Dikarya</taxon>
        <taxon>Ascomycota</taxon>
        <taxon>Saccharomycotina</taxon>
        <taxon>Saccharomycetes</taxon>
        <taxon>Saccharomycetales</taxon>
        <taxon>Saccharomycetaceae</taxon>
        <taxon>Lachancea</taxon>
    </lineage>
</organism>
<dbReference type="EMBL" id="LT598468">
    <property type="protein sequence ID" value="SCV04295.1"/>
    <property type="molecule type" value="Genomic_DNA"/>
</dbReference>
<dbReference type="GO" id="GO:0016887">
    <property type="term" value="F:ATP hydrolysis activity"/>
    <property type="evidence" value="ECO:0007669"/>
    <property type="project" value="UniProtKB-ARBA"/>
</dbReference>
<dbReference type="PIRSF" id="PIRSF037677">
    <property type="entry name" value="DNA_mis_repair_Msh6"/>
    <property type="match status" value="1"/>
</dbReference>
<dbReference type="InterPro" id="IPR017261">
    <property type="entry name" value="DNA_mismatch_repair_MutS/MSH"/>
</dbReference>
<evidence type="ECO:0000256" key="9">
    <source>
        <dbReference type="PIRNR" id="PIRNR037677"/>
    </source>
</evidence>
<feature type="compositionally biased region" description="Polar residues" evidence="11">
    <location>
        <begin position="42"/>
        <end position="57"/>
    </location>
</feature>
<sequence length="1209" mass="135562">MTTPATPNGVKKRAFASSPQSSGKKKFKQSSLMSFFGKQNKRATSTPIKTARTQSLFVENEDGSDNDTGFITAADDSHMVIDEVQKSETPATDATMSKEKDLSSPEPITTTTPDGRKERRVNYAEDSDESDRDENDKNFSHLRRKKRLPLSDEEDEFKPDEAQNASSDDDESVVGDKEDEGSAIDGLLGSGQGKNDIGDDADDDELVLALSKKLKKRVNSPPRPKPAKKIAPRNSIGKHSSFNKENEERYQWLVHERDAQGHSKDDESYDPRTLYIPDSAWSKFTPFERQYWEIKAKMWDCIVFFKKGKFFELYEKDAFLANHLFDLKLAGGGRANMQLAGIPEMSFDHWASQFISHGFKVAKVDQRESMLAKEMREGNKGIVKRELQYVLTSGTLTDLKMLQTDQATFCLSIREETPEIYGGIQDEESDVKTARVFGVSFIDTATGQINLLEFNDDSDCTNLDTLLSQVRPKEIITEKNNLSSLAHKIVKFNSQPQALFNYLKPNVEFYDFNKTFDELVSPDHKYFKSIDDWPEVLKRYYEKGKQAGFSAFGGLISYLKWLKLDESMISMGNITEYDPIKSQVALVLDGVTLQNLEIFSNSFDGTDRGTLFRLINRGITPMGKRLLRKWLMHPLLNKRDIEQRLDSIDQLLSELEVREPLENYLGQLPDLERLTARIHSGNLKIKDFNTVIEGFETIVTLLSKVEEFDMRGALGMFIKQVPKELSDDVAAWASAFDRKRATSENIIIPQPGVEPEFDQSLDDIKSIEDTLNELLKGYKRQFKTSNIAYKDSGKEIYTIELPMSVVKLVPSEWIQMGANKSSKRYYSPEVAELARSMAEAKERHKALEDSLKGRLYQKFDAQFQKTWLPTINAISSIDCLLSLARTSEALGFPCCRPKFVDEIDEPTGAKLQGHLKFKQLRHPCFNLGSTASKNFIPNDVELGGEKTSLALLTGANAAGKSTVLRMTCIAVILAQIGCYVPAEEATLCPVDRIMTRLGASDNIMQGKSTFFVELSETKKILDMATNRSLLVVDELGRGGSSSDGYAIAESVLHHVATHIQSLGFFATHYAALGEDFRFHPNVRPLKMDILVDEDSQTITFLYKLVPGKSEGSFGMHVASMCGISKSIVDGAQLAADQLEHTSILTKERQGEKGLKKNQIPDGLLSDFIRLTAGNGLTNSKLGSGEGVGIYDRFVKTKVLEILFKMTDEL</sequence>
<dbReference type="SMART" id="SM00533">
    <property type="entry name" value="MUTSd"/>
    <property type="match status" value="1"/>
</dbReference>
<dbReference type="InterPro" id="IPR007861">
    <property type="entry name" value="DNA_mismatch_repair_MutS_clamp"/>
</dbReference>
<feature type="region of interest" description="Disordered" evidence="11">
    <location>
        <begin position="213"/>
        <end position="242"/>
    </location>
</feature>
<dbReference type="NCBIfam" id="NF003810">
    <property type="entry name" value="PRK05399.1"/>
    <property type="match status" value="1"/>
</dbReference>
<dbReference type="Pfam" id="PF01624">
    <property type="entry name" value="MutS_I"/>
    <property type="match status" value="1"/>
</dbReference>
<evidence type="ECO:0000256" key="4">
    <source>
        <dbReference type="ARBA" id="ARBA00022763"/>
    </source>
</evidence>
<dbReference type="GO" id="GO:0006298">
    <property type="term" value="P:mismatch repair"/>
    <property type="evidence" value="ECO:0007669"/>
    <property type="project" value="InterPro"/>
</dbReference>
<evidence type="ECO:0000256" key="6">
    <source>
        <dbReference type="ARBA" id="ARBA00023125"/>
    </source>
</evidence>
<dbReference type="SUPFAM" id="SSF53150">
    <property type="entry name" value="DNA repair protein MutS, domain II"/>
    <property type="match status" value="1"/>
</dbReference>
<evidence type="ECO:0000256" key="7">
    <source>
        <dbReference type="ARBA" id="ARBA00023204"/>
    </source>
</evidence>
<dbReference type="SMART" id="SM00534">
    <property type="entry name" value="MUTSac"/>
    <property type="match status" value="1"/>
</dbReference>
<keyword evidence="5 9" id="KW-0067">ATP-binding</keyword>
<dbReference type="PROSITE" id="PS00486">
    <property type="entry name" value="DNA_MISMATCH_REPAIR_2"/>
    <property type="match status" value="1"/>
</dbReference>
<dbReference type="Gene3D" id="3.40.50.300">
    <property type="entry name" value="P-loop containing nucleotide triphosphate hydrolases"/>
    <property type="match status" value="1"/>
</dbReference>
<dbReference type="InterPro" id="IPR007696">
    <property type="entry name" value="DNA_mismatch_repair_MutS_core"/>
</dbReference>
<proteinExistence type="inferred from homology"/>
<dbReference type="Pfam" id="PF05188">
    <property type="entry name" value="MutS_II"/>
    <property type="match status" value="1"/>
</dbReference>
<dbReference type="GO" id="GO:0032301">
    <property type="term" value="C:MutSalpha complex"/>
    <property type="evidence" value="ECO:0007669"/>
    <property type="project" value="TreeGrafter"/>
</dbReference>
<reference evidence="14" key="1">
    <citation type="submission" date="2016-03" db="EMBL/GenBank/DDBJ databases">
        <authorList>
            <person name="Devillers H."/>
        </authorList>
    </citation>
    <scope>NUCLEOTIDE SEQUENCE [LARGE SCALE GENOMIC DNA]</scope>
</reference>
<keyword evidence="6 9" id="KW-0238">DNA-binding</keyword>
<dbReference type="InterPro" id="IPR036678">
    <property type="entry name" value="MutS_con_dom_sf"/>
</dbReference>
<keyword evidence="4 9" id="KW-0227">DNA damage</keyword>
<dbReference type="STRING" id="1230905.A0A1G4KIG5"/>
<dbReference type="AlphaFoldDB" id="A0A1G4KIG5"/>
<feature type="compositionally biased region" description="Acidic residues" evidence="11">
    <location>
        <begin position="167"/>
        <end position="182"/>
    </location>
</feature>
<evidence type="ECO:0000256" key="3">
    <source>
        <dbReference type="ARBA" id="ARBA00022741"/>
    </source>
</evidence>
<comment type="function">
    <text evidence="9 10">Component of the post-replicative DNA mismatch repair system (MMR).</text>
</comment>
<dbReference type="SUPFAM" id="SSF52540">
    <property type="entry name" value="P-loop containing nucleoside triphosphate hydrolases"/>
    <property type="match status" value="1"/>
</dbReference>
<dbReference type="GO" id="GO:0030983">
    <property type="term" value="F:mismatched DNA binding"/>
    <property type="evidence" value="ECO:0007669"/>
    <property type="project" value="UniProtKB-UniRule"/>
</dbReference>
<keyword evidence="7 9" id="KW-0234">DNA repair</keyword>
<accession>A0A1G4KIG5</accession>
<dbReference type="PANTHER" id="PTHR11361">
    <property type="entry name" value="DNA MISMATCH REPAIR PROTEIN MUTS FAMILY MEMBER"/>
    <property type="match status" value="1"/>
</dbReference>
<evidence type="ECO:0000256" key="8">
    <source>
        <dbReference type="ARBA" id="ARBA00023242"/>
    </source>
</evidence>
<name>A0A1G4KIG5_9SACH</name>
<keyword evidence="14" id="KW-1185">Reference proteome</keyword>
<dbReference type="InterPro" id="IPR007695">
    <property type="entry name" value="DNA_mismatch_repair_MutS-lik_N"/>
</dbReference>